<organism evidence="9 10">
    <name type="scientific">Parasutterella muris</name>
    <dbReference type="NCBI Taxonomy" id="2565572"/>
    <lineage>
        <taxon>Bacteria</taxon>
        <taxon>Pseudomonadati</taxon>
        <taxon>Pseudomonadota</taxon>
        <taxon>Betaproteobacteria</taxon>
        <taxon>Burkholderiales</taxon>
        <taxon>Sutterellaceae</taxon>
        <taxon>Parasutterella</taxon>
    </lineage>
</organism>
<evidence type="ECO:0000256" key="3">
    <source>
        <dbReference type="ARBA" id="ARBA00022691"/>
    </source>
</evidence>
<dbReference type="SFLD" id="SFLDG01101">
    <property type="entry name" value="Uncharacterised_Radical_SAM_Su"/>
    <property type="match status" value="1"/>
</dbReference>
<reference evidence="9 10" key="1">
    <citation type="submission" date="2019-12" db="EMBL/GenBank/DDBJ databases">
        <title>Microbes associate with the intestines of laboratory mice.</title>
        <authorList>
            <person name="Navarre W."/>
            <person name="Wong E."/>
        </authorList>
    </citation>
    <scope>NUCLEOTIDE SEQUENCE [LARGE SCALE GENOMIC DNA]</scope>
    <source>
        <strain evidence="9 10">NM82_D38</strain>
    </source>
</reference>
<dbReference type="RefSeq" id="WP_160336171.1">
    <property type="nucleotide sequence ID" value="NZ_WSRP01000044.1"/>
</dbReference>
<dbReference type="PANTHER" id="PTHR30352">
    <property type="entry name" value="PYRUVATE FORMATE-LYASE-ACTIVATING ENZYME"/>
    <property type="match status" value="1"/>
</dbReference>
<dbReference type="InterPro" id="IPR034457">
    <property type="entry name" value="Organic_radical-activating"/>
</dbReference>
<dbReference type="GO" id="GO:0051539">
    <property type="term" value="F:4 iron, 4 sulfur cluster binding"/>
    <property type="evidence" value="ECO:0007669"/>
    <property type="project" value="UniProtKB-KW"/>
</dbReference>
<dbReference type="SFLD" id="SFLDS00029">
    <property type="entry name" value="Radical_SAM"/>
    <property type="match status" value="1"/>
</dbReference>
<dbReference type="Gene3D" id="3.20.20.70">
    <property type="entry name" value="Aldolase class I"/>
    <property type="match status" value="1"/>
</dbReference>
<evidence type="ECO:0000256" key="7">
    <source>
        <dbReference type="PIRSR" id="PIRSR004869-50"/>
    </source>
</evidence>
<keyword evidence="10" id="KW-1185">Reference proteome</keyword>
<protein>
    <submittedName>
        <fullName evidence="9">AmmeMemoRadiSam system radical SAM enzyme</fullName>
    </submittedName>
</protein>
<evidence type="ECO:0000256" key="4">
    <source>
        <dbReference type="ARBA" id="ARBA00022723"/>
    </source>
</evidence>
<dbReference type="CDD" id="cd01335">
    <property type="entry name" value="Radical_SAM"/>
    <property type="match status" value="1"/>
</dbReference>
<feature type="binding site" evidence="7">
    <location>
        <position position="74"/>
    </location>
    <ligand>
        <name>[4Fe-4S] cluster</name>
        <dbReference type="ChEBI" id="CHEBI:49883"/>
        <note>4Fe-4S-S-AdoMet</note>
    </ligand>
</feature>
<keyword evidence="3 7" id="KW-0949">S-adenosyl-L-methionine</keyword>
<dbReference type="InterPro" id="IPR007197">
    <property type="entry name" value="rSAM"/>
</dbReference>
<comment type="cofactor">
    <cofactor evidence="7">
        <name>[4Fe-4S] cluster</name>
        <dbReference type="ChEBI" id="CHEBI:49883"/>
    </cofactor>
    <text evidence="7">Binds 1 [4Fe-4S] cluster. The cluster is coordinated with 3 cysteines and an exchangeable S-adenosyl-L-methionine.</text>
</comment>
<dbReference type="GO" id="GO:0003824">
    <property type="term" value="F:catalytic activity"/>
    <property type="evidence" value="ECO:0007669"/>
    <property type="project" value="InterPro"/>
</dbReference>
<dbReference type="AlphaFoldDB" id="A0A6L6YJ26"/>
<dbReference type="GO" id="GO:0006006">
    <property type="term" value="P:glucose metabolic process"/>
    <property type="evidence" value="ECO:0007669"/>
    <property type="project" value="UniProtKB-KW"/>
</dbReference>
<dbReference type="NCBIfam" id="TIGR04337">
    <property type="entry name" value="AmmeMemoSam_rS"/>
    <property type="match status" value="1"/>
</dbReference>
<dbReference type="SUPFAM" id="SSF102114">
    <property type="entry name" value="Radical SAM enzymes"/>
    <property type="match status" value="1"/>
</dbReference>
<proteinExistence type="predicted"/>
<dbReference type="InterPro" id="IPR016431">
    <property type="entry name" value="Pyrv-formate_lyase-activ_prd"/>
</dbReference>
<evidence type="ECO:0000256" key="1">
    <source>
        <dbReference type="ARBA" id="ARBA00022485"/>
    </source>
</evidence>
<keyword evidence="2" id="KW-0313">Glucose metabolism</keyword>
<evidence type="ECO:0000256" key="2">
    <source>
        <dbReference type="ARBA" id="ARBA00022526"/>
    </source>
</evidence>
<dbReference type="Proteomes" id="UP000472580">
    <property type="component" value="Unassembled WGS sequence"/>
</dbReference>
<comment type="caution">
    <text evidence="9">The sequence shown here is derived from an EMBL/GenBank/DDBJ whole genome shotgun (WGS) entry which is preliminary data.</text>
</comment>
<dbReference type="PROSITE" id="PS51918">
    <property type="entry name" value="RADICAL_SAM"/>
    <property type="match status" value="1"/>
</dbReference>
<evidence type="ECO:0000256" key="5">
    <source>
        <dbReference type="ARBA" id="ARBA00023004"/>
    </source>
</evidence>
<evidence type="ECO:0000256" key="6">
    <source>
        <dbReference type="ARBA" id="ARBA00023014"/>
    </source>
</evidence>
<keyword evidence="4 7" id="KW-0479">Metal-binding</keyword>
<evidence type="ECO:0000259" key="8">
    <source>
        <dbReference type="PROSITE" id="PS51918"/>
    </source>
</evidence>
<sequence length="281" mass="31470">MTASAQVLCDVCPKFCRLREGQTGFCRARSNIGGTIVPNNYGQCTSIALDPIEKKPLARFYPGSFILSYGSYGCDLRCPYCQNHEISMAGREIPTRKITPEGLCDLAVDLSRREPGNLGVAFTYNEPLICWEFIRDTSQLLHEVGLKSVAVTNGGITRKYADLVLPHIDALNIDLKGFSEDFYRIVKGELEIVKDFIGNAVEHGCHVELTTLIIPTVNDSPALMEKEAEWIASVSPDIALHLSRFFPRYQWNNLPITSARTIFTLRDIAKKRLKYVYCGNL</sequence>
<dbReference type="PIRSF" id="PIRSF004869">
    <property type="entry name" value="PflX_prd"/>
    <property type="match status" value="1"/>
</dbReference>
<keyword evidence="5 7" id="KW-0408">Iron</keyword>
<feature type="binding site" evidence="7">
    <location>
        <position position="78"/>
    </location>
    <ligand>
        <name>[4Fe-4S] cluster</name>
        <dbReference type="ChEBI" id="CHEBI:49883"/>
        <note>4Fe-4S-S-AdoMet</note>
    </ligand>
</feature>
<dbReference type="PANTHER" id="PTHR30352:SF5">
    <property type="entry name" value="PYRUVATE FORMATE-LYASE 1-ACTIVATING ENZYME"/>
    <property type="match status" value="1"/>
</dbReference>
<keyword evidence="1" id="KW-0004">4Fe-4S</keyword>
<evidence type="ECO:0000313" key="9">
    <source>
        <dbReference type="EMBL" id="MVX57755.1"/>
    </source>
</evidence>
<dbReference type="InterPro" id="IPR013785">
    <property type="entry name" value="Aldolase_TIM"/>
</dbReference>
<keyword evidence="6 7" id="KW-0411">Iron-sulfur</keyword>
<dbReference type="GO" id="GO:0046872">
    <property type="term" value="F:metal ion binding"/>
    <property type="evidence" value="ECO:0007669"/>
    <property type="project" value="UniProtKB-KW"/>
</dbReference>
<accession>A0A6L6YJ26</accession>
<name>A0A6L6YJ26_9BURK</name>
<dbReference type="Pfam" id="PF04055">
    <property type="entry name" value="Radical_SAM"/>
    <property type="match status" value="1"/>
</dbReference>
<feature type="domain" description="Radical SAM core" evidence="8">
    <location>
        <begin position="59"/>
        <end position="281"/>
    </location>
</feature>
<dbReference type="OrthoDB" id="9778883at2"/>
<gene>
    <name evidence="9" type="primary">amrS</name>
    <name evidence="9" type="ORF">E5987_11220</name>
</gene>
<dbReference type="InterPro" id="IPR027596">
    <property type="entry name" value="AmmeMemoSam_rS"/>
</dbReference>
<dbReference type="InterPro" id="IPR058240">
    <property type="entry name" value="rSAM_sf"/>
</dbReference>
<feature type="binding site" evidence="7">
    <location>
        <position position="81"/>
    </location>
    <ligand>
        <name>[4Fe-4S] cluster</name>
        <dbReference type="ChEBI" id="CHEBI:49883"/>
        <note>4Fe-4S-S-AdoMet</note>
    </ligand>
</feature>
<evidence type="ECO:0000313" key="10">
    <source>
        <dbReference type="Proteomes" id="UP000472580"/>
    </source>
</evidence>
<dbReference type="EMBL" id="WSRP01000044">
    <property type="protein sequence ID" value="MVX57755.1"/>
    <property type="molecule type" value="Genomic_DNA"/>
</dbReference>
<keyword evidence="2" id="KW-0119">Carbohydrate metabolism</keyword>